<comment type="caution">
    <text evidence="2">The sequence shown here is derived from an EMBL/GenBank/DDBJ whole genome shotgun (WGS) entry which is preliminary data.</text>
</comment>
<organism evidence="2 3">
    <name type="scientific">Spartinivicinus marinus</name>
    <dbReference type="NCBI Taxonomy" id="2994442"/>
    <lineage>
        <taxon>Bacteria</taxon>
        <taxon>Pseudomonadati</taxon>
        <taxon>Pseudomonadota</taxon>
        <taxon>Gammaproteobacteria</taxon>
        <taxon>Oceanospirillales</taxon>
        <taxon>Zooshikellaceae</taxon>
        <taxon>Spartinivicinus</taxon>
    </lineage>
</organism>
<dbReference type="SUPFAM" id="SSF53850">
    <property type="entry name" value="Periplasmic binding protein-like II"/>
    <property type="match status" value="1"/>
</dbReference>
<gene>
    <name evidence="2" type="ORF">H0A36_16160</name>
</gene>
<dbReference type="Gene3D" id="3.40.190.10">
    <property type="entry name" value="Periplasmic binding protein-like II"/>
    <property type="match status" value="2"/>
</dbReference>
<proteinExistence type="predicted"/>
<feature type="signal peptide" evidence="1">
    <location>
        <begin position="1"/>
        <end position="21"/>
    </location>
</feature>
<dbReference type="RefSeq" id="WP_180569571.1">
    <property type="nucleotide sequence ID" value="NZ_JACCKB010000026.1"/>
</dbReference>
<keyword evidence="1" id="KW-0732">Signal</keyword>
<dbReference type="EMBL" id="JACCKB010000026">
    <property type="protein sequence ID" value="NYZ67551.1"/>
    <property type="molecule type" value="Genomic_DNA"/>
</dbReference>
<feature type="chain" id="PRO_5032629673" evidence="1">
    <location>
        <begin position="22"/>
        <end position="288"/>
    </location>
</feature>
<protein>
    <submittedName>
        <fullName evidence="2">Transporter substrate-binding domain-containing protein</fullName>
    </submittedName>
</protein>
<reference evidence="2 3" key="1">
    <citation type="submission" date="2020-07" db="EMBL/GenBank/DDBJ databases">
        <title>Endozoicomonas sp. nov., isolated from sediment.</title>
        <authorList>
            <person name="Gu T."/>
        </authorList>
    </citation>
    <scope>NUCLEOTIDE SEQUENCE [LARGE SCALE GENOMIC DNA]</scope>
    <source>
        <strain evidence="2 3">SM1973</strain>
    </source>
</reference>
<accession>A0A853ICB2</accession>
<evidence type="ECO:0000313" key="3">
    <source>
        <dbReference type="Proteomes" id="UP000569732"/>
    </source>
</evidence>
<dbReference type="AlphaFoldDB" id="A0A853ICB2"/>
<dbReference type="Proteomes" id="UP000569732">
    <property type="component" value="Unassembled WGS sequence"/>
</dbReference>
<keyword evidence="3" id="KW-1185">Reference proteome</keyword>
<evidence type="ECO:0000256" key="1">
    <source>
        <dbReference type="SAM" id="SignalP"/>
    </source>
</evidence>
<evidence type="ECO:0000313" key="2">
    <source>
        <dbReference type="EMBL" id="NYZ67551.1"/>
    </source>
</evidence>
<name>A0A853ICB2_9GAMM</name>
<sequence length="288" mass="33172">MKVALPTCLIYLILTSRLALCDLTITHVSRYSDTDNRDLYYIELLHVVLNKTKAMDGNFTVKMAESPLSQDRAIASLQENKFINVLWTMTSRRREELLLPIRIPLLKGLLGHRIFIIREADKAKFESINNLEALKQYRAGQGHDWPDTAILKANGIPTVTSPDYEGLFAMLKHGRFDYFPRGVTEIWGEVASHQKERFIVNQTLMLVYPAPFYFFVNKANTALADRLERGLWIAIKDGSFDKLFYNHPAHAEIFKSANMENRIIFHFTNPLLPPKTPLDNQALWHKVN</sequence>